<dbReference type="OrthoDB" id="8061355at2759"/>
<evidence type="ECO:0000256" key="8">
    <source>
        <dbReference type="ARBA" id="ARBA00022967"/>
    </source>
</evidence>
<dbReference type="InterPro" id="IPR003439">
    <property type="entry name" value="ABC_transporter-like_ATP-bd"/>
</dbReference>
<feature type="transmembrane region" description="Helical" evidence="11">
    <location>
        <begin position="31"/>
        <end position="48"/>
    </location>
</feature>
<dbReference type="KEGG" id="elk:111158053"/>
<feature type="transmembrane region" description="Helical" evidence="11">
    <location>
        <begin position="397"/>
        <end position="420"/>
    </location>
</feature>
<feature type="domain" description="ABC transporter" evidence="12">
    <location>
        <begin position="909"/>
        <end position="1159"/>
    </location>
</feature>
<feature type="transmembrane region" description="Helical" evidence="11">
    <location>
        <begin position="1573"/>
        <end position="1593"/>
    </location>
</feature>
<dbReference type="InterPro" id="IPR026082">
    <property type="entry name" value="ABCA"/>
</dbReference>
<keyword evidence="13" id="KW-1185">Reference proteome</keyword>
<dbReference type="Proteomes" id="UP000248482">
    <property type="component" value="Unplaced"/>
</dbReference>
<keyword evidence="10 11" id="KW-0472">Membrane</keyword>
<dbReference type="PROSITE" id="PS00211">
    <property type="entry name" value="ABC_TRANSPORTER_1"/>
    <property type="match status" value="2"/>
</dbReference>
<organism evidence="13 14">
    <name type="scientific">Enhydra lutris kenyoni</name>
    <name type="common">northern sea otter</name>
    <dbReference type="NCBI Taxonomy" id="391180"/>
    <lineage>
        <taxon>Eukaryota</taxon>
        <taxon>Metazoa</taxon>
        <taxon>Chordata</taxon>
        <taxon>Craniata</taxon>
        <taxon>Vertebrata</taxon>
        <taxon>Euteleostomi</taxon>
        <taxon>Mammalia</taxon>
        <taxon>Eutheria</taxon>
        <taxon>Laurasiatheria</taxon>
        <taxon>Carnivora</taxon>
        <taxon>Caniformia</taxon>
        <taxon>Musteloidea</taxon>
        <taxon>Mustelidae</taxon>
        <taxon>Lutrinae</taxon>
        <taxon>Enhydra</taxon>
    </lineage>
</organism>
<evidence type="ECO:0000256" key="4">
    <source>
        <dbReference type="ARBA" id="ARBA00022692"/>
    </source>
</evidence>
<sequence>MIKRHLSVGQQTWALLCKNFLKKWRMKRETLLEWFFSFLLVLLAYRLSSNLHQVNDFPQLPAMNLGRVDNFNDSNYVIAFAPESKTTQEIMEKVASAPFMKGRRIMGWPDEKSMDDLDLNYSIDAVKVIFNDTFSYHLKFVWRGRIPKMKEHRDHSAHCQVMDEKITCEGSMFWEKGFVAFQAAINAAIIEITTNHSVMEELMSITGINMKILPFVAQAGVATDFFIFFCIISFSTFIYYLSVNVTQERQYIKSLMIMMGLRESSFWLSWGLMYAGFIFIVATLMALITKSAQVVVLTGFMVVFTLFLLYGLSLITLAFLMSVLIKKPFLTGLVVFLLTVFWGSLGFTALYRHLPAFLEWTLCLLSPFAFTAGMAQLIHLDYDVNSNIHLDSSDNPYLIIATLFMLVFDGLLYLALTLYFDKILPTEYGHRRSPRFFLNSSSWFQHQRADHVALENEIDSNSSSNDSFEPVSPEFHGREAIRIRNLKKEYRKGKHEKVEALKGLVFDIYEGQITALLGHSGAGKTTLLNMLSGLSVPTSGSVTIYNHTLSEMADLEGISKLTGVCPQSNVQFGFLTVKENLRLFAKIKGIQPHEVEQEIQQVLRDLEMENIQDILAQNLSGGQKRKLTFGIAILGDPQVLLLDEPTAGSDPLSRHRVWNLLKERKSNRVILFSTQFMDEADILADRKVFISKGRLKCAGSSLFLKKKWGIGYHLSLHLNEMCDPDSITSLVKQHIPDAKLRAQSEEKLVYILPLERTNKFPDLYRDLDRCSNQGIENYGVSMTTLNEVFLKLEGKSAIDESELRSNRRKDTGSLVELEQVLSSFKETKKSMRGMALWRQQLSAVAKVRFLKLKNEKKTLLTILLLLGISFCPQLLEHLFYELYQKSYSWGLAPDMYFLSPGQLPQAPLTHLLVINKTGSSIDNFIHSLRQQNIALEVDAFGTRSGPNEPSYNGAITVSGDDKDHRFSIACNTKRLNCFPVLMDIISNGLLGILNSSERIQTDRSTYFEEHMSYEHGYLSNSFFWIPVAACFTPYIAMSSVGDYKIQQVLRDLEMENIQDILAQNLSGGQKRKLTFGIAILGDPQVLLLDEPTAGSDPLSRHRVWNLLKERKSNRVILFSTQFMDEADILADLYRDLDRCSNQGIENYGVSMTTLNEVFLKLEGKSAIDESDAGIWGELRSNRRKDTGSLVELEQVLSSFKETKKSMRGMALWRQQLSAVAKVRFLKLKNEKKTLLTILLLLGISFCPQLLEHLFYELYQKSYSWGLAPDMYFLSPGQLPQAPLTHLLVINKTGSSIDNFIHSLRQQNIALEVDAFGTRSGPNEPSYNGAITVSGDDKDHRFSIACNTKRLNCFPVLMDIISNGLLGILNSSERIQTDRSTYFEEHMSYEHGYLSNSFFWIPVAACFTPYIAMSSVGDYKRKAYSQLRISGLYPSAYWFGQALVDIPLYFLILLLMQIMDYVFSPDEIIYIIQNLLVQILCSIGYVSSLVFLTYVISFIFRNRRKNSGIWSFFFLIITIFTIVATDINEYGFLGLFLCTILIPPFSLIGSLFIFSEISPDSVDYLGASEHQIVFLALLIPYLHFCIFVFVLRCLEVNFRKKSMRKDPVFRISPRSSGIFPNPEEPEGEDEDVQIERRRTTNARTIADFDEKPVIIASCLRKEYTGKKKDCFAKRKKKVAIRNVSFCVKKGEVIGLLGYNGAGKSTTIKMITGDTNPTAGQVILKGSSEGDSLGFLGYCPQENVLWPNLSVREHLEVFAAIKGLEKGDTTVTITRLADALKLQDQLKQPVKALSEGIKRKLCFALSILGNPSVVLLDEPSTGMDPEGQLQMWQAIRATFRNTERGALLTTHYMAEAEAVCDRVAIMVSGRLRCIGSIQHLKSKFGKDYLLELKVKNPAQVEPLHCEILRLFPQAAQQERYSSLMVYKLPVKDVCPLSQAFFKLEIVKQSFDLEEYSLSQSTLEQVFLELSKEQELDDFDEELDSSVKWKLLPQEDR</sequence>
<name>A0A2Y9KNL2_ENHLU</name>
<dbReference type="SMART" id="SM00382">
    <property type="entry name" value="AAA"/>
    <property type="match status" value="2"/>
</dbReference>
<keyword evidence="5" id="KW-0677">Repeat</keyword>
<feature type="transmembrane region" description="Helical" evidence="11">
    <location>
        <begin position="1435"/>
        <end position="1455"/>
    </location>
</feature>
<dbReference type="Gene3D" id="3.40.50.300">
    <property type="entry name" value="P-loop containing nucleotide triphosphate hydrolases"/>
    <property type="match status" value="3"/>
</dbReference>
<evidence type="ECO:0000256" key="3">
    <source>
        <dbReference type="ARBA" id="ARBA00022448"/>
    </source>
</evidence>
<feature type="transmembrane region" description="Helical" evidence="11">
    <location>
        <begin position="1467"/>
        <end position="1495"/>
    </location>
</feature>
<feature type="domain" description="ABC transporter" evidence="12">
    <location>
        <begin position="481"/>
        <end position="717"/>
    </location>
</feature>
<keyword evidence="6" id="KW-0547">Nucleotide-binding</keyword>
<evidence type="ECO:0000256" key="7">
    <source>
        <dbReference type="ARBA" id="ARBA00022840"/>
    </source>
</evidence>
<dbReference type="GO" id="GO:0140359">
    <property type="term" value="F:ABC-type transporter activity"/>
    <property type="evidence" value="ECO:0007669"/>
    <property type="project" value="InterPro"/>
</dbReference>
<dbReference type="Pfam" id="PF00005">
    <property type="entry name" value="ABC_tran"/>
    <property type="match status" value="3"/>
</dbReference>
<evidence type="ECO:0000256" key="10">
    <source>
        <dbReference type="ARBA" id="ARBA00023136"/>
    </source>
</evidence>
<evidence type="ECO:0000256" key="9">
    <source>
        <dbReference type="ARBA" id="ARBA00022989"/>
    </source>
</evidence>
<feature type="domain" description="ABC transporter" evidence="12">
    <location>
        <begin position="1658"/>
        <end position="1891"/>
    </location>
</feature>
<dbReference type="RefSeq" id="XP_022375557.1">
    <property type="nucleotide sequence ID" value="XM_022519849.1"/>
</dbReference>
<dbReference type="SUPFAM" id="SSF52540">
    <property type="entry name" value="P-loop containing nucleoside triphosphate hydrolases"/>
    <property type="match status" value="3"/>
</dbReference>
<dbReference type="GO" id="GO:0005319">
    <property type="term" value="F:lipid transporter activity"/>
    <property type="evidence" value="ECO:0007669"/>
    <property type="project" value="TreeGrafter"/>
</dbReference>
<evidence type="ECO:0000256" key="1">
    <source>
        <dbReference type="ARBA" id="ARBA00004141"/>
    </source>
</evidence>
<evidence type="ECO:0000313" key="13">
    <source>
        <dbReference type="Proteomes" id="UP000248482"/>
    </source>
</evidence>
<dbReference type="PANTHER" id="PTHR19229:SF274">
    <property type="entry name" value="ABC-TYPE ORGANIC ANION TRANSPORTER ABCA8"/>
    <property type="match status" value="1"/>
</dbReference>
<dbReference type="GO" id="GO:0005524">
    <property type="term" value="F:ATP binding"/>
    <property type="evidence" value="ECO:0007669"/>
    <property type="project" value="UniProtKB-KW"/>
</dbReference>
<dbReference type="GO" id="GO:0005886">
    <property type="term" value="C:plasma membrane"/>
    <property type="evidence" value="ECO:0007669"/>
    <property type="project" value="UniProtKB-ARBA"/>
</dbReference>
<evidence type="ECO:0000259" key="12">
    <source>
        <dbReference type="PROSITE" id="PS50893"/>
    </source>
</evidence>
<dbReference type="PROSITE" id="PS50893">
    <property type="entry name" value="ABC_TRANSPORTER_2"/>
    <property type="match status" value="3"/>
</dbReference>
<dbReference type="PANTHER" id="PTHR19229">
    <property type="entry name" value="ATP-BINDING CASSETTE TRANSPORTER SUBFAMILY A ABCA"/>
    <property type="match status" value="1"/>
</dbReference>
<dbReference type="Pfam" id="PF12698">
    <property type="entry name" value="ABC2_membrane_3"/>
    <property type="match status" value="2"/>
</dbReference>
<feature type="transmembrane region" description="Helical" evidence="11">
    <location>
        <begin position="1507"/>
        <end position="1524"/>
    </location>
</feature>
<dbReference type="FunFam" id="3.40.50.300:FF:000436">
    <property type="entry name" value="ATP binding cassette subfamily A member 9"/>
    <property type="match status" value="1"/>
</dbReference>
<feature type="transmembrane region" description="Helical" evidence="11">
    <location>
        <begin position="329"/>
        <end position="351"/>
    </location>
</feature>
<feature type="transmembrane region" description="Helical" evidence="11">
    <location>
        <begin position="294"/>
        <end position="320"/>
    </location>
</feature>
<dbReference type="GO" id="GO:0016887">
    <property type="term" value="F:ATP hydrolysis activity"/>
    <property type="evidence" value="ECO:0007669"/>
    <property type="project" value="InterPro"/>
</dbReference>
<dbReference type="InterPro" id="IPR003593">
    <property type="entry name" value="AAA+_ATPase"/>
</dbReference>
<dbReference type="CDD" id="cd03263">
    <property type="entry name" value="ABC_subfamily_A"/>
    <property type="match status" value="2"/>
</dbReference>
<feature type="transmembrane region" description="Helical" evidence="11">
    <location>
        <begin position="1396"/>
        <end position="1415"/>
    </location>
</feature>
<keyword evidence="7 14" id="KW-0067">ATP-binding</keyword>
<evidence type="ECO:0000256" key="6">
    <source>
        <dbReference type="ARBA" id="ARBA00022741"/>
    </source>
</evidence>
<comment type="similarity">
    <text evidence="2">Belongs to the ABC transporter superfamily. ABCA family.</text>
</comment>
<dbReference type="InterPro" id="IPR027417">
    <property type="entry name" value="P-loop_NTPase"/>
</dbReference>
<reference evidence="14" key="1">
    <citation type="submission" date="2025-08" db="UniProtKB">
        <authorList>
            <consortium name="RefSeq"/>
        </authorList>
    </citation>
    <scope>IDENTIFICATION</scope>
    <source>
        <tissue evidence="14">Blood</tissue>
    </source>
</reference>
<feature type="transmembrane region" description="Helical" evidence="11">
    <location>
        <begin position="1531"/>
        <end position="1553"/>
    </location>
</feature>
<dbReference type="InterPro" id="IPR013525">
    <property type="entry name" value="ABC2_TM"/>
</dbReference>
<accession>A0A2Y9KNL2</accession>
<dbReference type="GeneID" id="111158053"/>
<gene>
    <name evidence="14" type="primary">LOC111158053</name>
</gene>
<evidence type="ECO:0000256" key="2">
    <source>
        <dbReference type="ARBA" id="ARBA00008869"/>
    </source>
</evidence>
<evidence type="ECO:0000256" key="5">
    <source>
        <dbReference type="ARBA" id="ARBA00022737"/>
    </source>
</evidence>
<keyword evidence="3" id="KW-0813">Transport</keyword>
<protein>
    <submittedName>
        <fullName evidence="14">ATP-binding cassette sub-family A member 9</fullName>
    </submittedName>
</protein>
<keyword evidence="9 11" id="KW-1133">Transmembrane helix</keyword>
<comment type="subcellular location">
    <subcellularLocation>
        <location evidence="1">Membrane</location>
        <topology evidence="1">Multi-pass membrane protein</topology>
    </subcellularLocation>
</comment>
<dbReference type="Pfam" id="PF23321">
    <property type="entry name" value="R1_ABCA1"/>
    <property type="match status" value="1"/>
</dbReference>
<dbReference type="InterPro" id="IPR017871">
    <property type="entry name" value="ABC_transporter-like_CS"/>
</dbReference>
<dbReference type="FunFam" id="3.40.50.300:FF:000335">
    <property type="entry name" value="ATP binding cassette subfamily A member 5"/>
    <property type="match status" value="1"/>
</dbReference>
<proteinExistence type="inferred from homology"/>
<evidence type="ECO:0000313" key="14">
    <source>
        <dbReference type="RefSeq" id="XP_022375557.1"/>
    </source>
</evidence>
<dbReference type="InterPro" id="IPR056264">
    <property type="entry name" value="R2_ABCA1-4-like"/>
</dbReference>
<feature type="transmembrane region" description="Helical" evidence="11">
    <location>
        <begin position="225"/>
        <end position="245"/>
    </location>
</feature>
<feature type="transmembrane region" description="Helical" evidence="11">
    <location>
        <begin position="266"/>
        <end position="288"/>
    </location>
</feature>
<keyword evidence="4 11" id="KW-0812">Transmembrane</keyword>
<dbReference type="STRING" id="391180.A0A2Y9KNL2"/>
<keyword evidence="8" id="KW-1278">Translocase</keyword>
<evidence type="ECO:0000256" key="11">
    <source>
        <dbReference type="SAM" id="Phobius"/>
    </source>
</evidence>